<gene>
    <name evidence="2" type="ORF">Rhe02_40660</name>
</gene>
<dbReference type="EMBL" id="BONY01000023">
    <property type="protein sequence ID" value="GIH05999.1"/>
    <property type="molecule type" value="Genomic_DNA"/>
</dbReference>
<protein>
    <submittedName>
        <fullName evidence="2">Uncharacterized protein</fullName>
    </submittedName>
</protein>
<proteinExistence type="predicted"/>
<evidence type="ECO:0000256" key="1">
    <source>
        <dbReference type="SAM" id="MobiDB-lite"/>
    </source>
</evidence>
<reference evidence="2" key="1">
    <citation type="submission" date="2021-01" db="EMBL/GenBank/DDBJ databases">
        <title>Whole genome shotgun sequence of Rhizocola hellebori NBRC 109834.</title>
        <authorList>
            <person name="Komaki H."/>
            <person name="Tamura T."/>
        </authorList>
    </citation>
    <scope>NUCLEOTIDE SEQUENCE</scope>
    <source>
        <strain evidence="2">NBRC 109834</strain>
    </source>
</reference>
<organism evidence="2 3">
    <name type="scientific">Rhizocola hellebori</name>
    <dbReference type="NCBI Taxonomy" id="1392758"/>
    <lineage>
        <taxon>Bacteria</taxon>
        <taxon>Bacillati</taxon>
        <taxon>Actinomycetota</taxon>
        <taxon>Actinomycetes</taxon>
        <taxon>Micromonosporales</taxon>
        <taxon>Micromonosporaceae</taxon>
        <taxon>Rhizocola</taxon>
    </lineage>
</organism>
<feature type="region of interest" description="Disordered" evidence="1">
    <location>
        <begin position="56"/>
        <end position="111"/>
    </location>
</feature>
<name>A0A8J3Q8H7_9ACTN</name>
<keyword evidence="3" id="KW-1185">Reference proteome</keyword>
<evidence type="ECO:0000313" key="2">
    <source>
        <dbReference type="EMBL" id="GIH05999.1"/>
    </source>
</evidence>
<feature type="compositionally biased region" description="Basic and acidic residues" evidence="1">
    <location>
        <begin position="101"/>
        <end position="111"/>
    </location>
</feature>
<sequence>MLMSVVPLLLRWGCCLTYGFRRHLGALPAGATRPWIAAVDGGDRLAQLARVWDTWHPQRSPEGSASQRGVETARNWMHMRTTARQYTARIRPESEMGGTRISDRRDRDHTQ</sequence>
<comment type="caution">
    <text evidence="2">The sequence shown here is derived from an EMBL/GenBank/DDBJ whole genome shotgun (WGS) entry which is preliminary data.</text>
</comment>
<dbReference type="Proteomes" id="UP000612899">
    <property type="component" value="Unassembled WGS sequence"/>
</dbReference>
<dbReference type="AlphaFoldDB" id="A0A8J3Q8H7"/>
<accession>A0A8J3Q8H7</accession>
<evidence type="ECO:0000313" key="3">
    <source>
        <dbReference type="Proteomes" id="UP000612899"/>
    </source>
</evidence>